<gene>
    <name evidence="1" type="ORF">BpHYR1_015338</name>
</gene>
<dbReference type="Proteomes" id="UP000276133">
    <property type="component" value="Unassembled WGS sequence"/>
</dbReference>
<organism evidence="1 2">
    <name type="scientific">Brachionus plicatilis</name>
    <name type="common">Marine rotifer</name>
    <name type="synonym">Brachionus muelleri</name>
    <dbReference type="NCBI Taxonomy" id="10195"/>
    <lineage>
        <taxon>Eukaryota</taxon>
        <taxon>Metazoa</taxon>
        <taxon>Spiralia</taxon>
        <taxon>Gnathifera</taxon>
        <taxon>Rotifera</taxon>
        <taxon>Eurotatoria</taxon>
        <taxon>Monogononta</taxon>
        <taxon>Pseudotrocha</taxon>
        <taxon>Ploima</taxon>
        <taxon>Brachionidae</taxon>
        <taxon>Brachionus</taxon>
    </lineage>
</organism>
<protein>
    <submittedName>
        <fullName evidence="1">Uncharacterized protein</fullName>
    </submittedName>
</protein>
<proteinExistence type="predicted"/>
<dbReference type="EMBL" id="REGN01008203">
    <property type="protein sequence ID" value="RNA04198.1"/>
    <property type="molecule type" value="Genomic_DNA"/>
</dbReference>
<comment type="caution">
    <text evidence="1">The sequence shown here is derived from an EMBL/GenBank/DDBJ whole genome shotgun (WGS) entry which is preliminary data.</text>
</comment>
<reference evidence="1 2" key="1">
    <citation type="journal article" date="2018" name="Sci. Rep.">
        <title>Genomic signatures of local adaptation to the degree of environmental predictability in rotifers.</title>
        <authorList>
            <person name="Franch-Gras L."/>
            <person name="Hahn C."/>
            <person name="Garcia-Roger E.M."/>
            <person name="Carmona M.J."/>
            <person name="Serra M."/>
            <person name="Gomez A."/>
        </authorList>
    </citation>
    <scope>NUCLEOTIDE SEQUENCE [LARGE SCALE GENOMIC DNA]</scope>
    <source>
        <strain evidence="1">HYR1</strain>
    </source>
</reference>
<evidence type="ECO:0000313" key="1">
    <source>
        <dbReference type="EMBL" id="RNA04198.1"/>
    </source>
</evidence>
<dbReference type="AlphaFoldDB" id="A0A3M7PZV8"/>
<sequence>MENYDELEQKLKYYKSNPLRNFAPTRGQPIVPHRHQIQQLPKIFNELRFTDSCELDRSLHRQKIKSNLSLKLAEPMRNPLDQMESSKKTYNEFSRLNLTRPIDISNVRSVLRENISPRKDETTDAYKRPKHLSKSADLLIDAHNVDLKYVEDMNSEIRKHKQKLAKLEFKSCKWSNSKKAKNSKEHKGALYHYRKAVREIKSMIRFNSAETKPPSAGATVRGESHLDNKDVISKDHSIIKEYEYLNKVMFSNSLTSSEKYRKRVKQARDKILYEQTEKHNLNRMTILQPFEDTKILINIDQVPPGFLNSLLNKENHAPRYYMPPVRAFGYYKKVPNDSAEYDVRPSQNGKIKEKRSYVNKSVLSEFQAEKHNFNLESLKSLNESSNYLFNRDHSIFSNLNTNSSNNFDLKVDISKKDVSVK</sequence>
<name>A0A3M7PZV8_BRAPC</name>
<evidence type="ECO:0000313" key="2">
    <source>
        <dbReference type="Proteomes" id="UP000276133"/>
    </source>
</evidence>
<dbReference type="OrthoDB" id="10426027at2759"/>
<accession>A0A3M7PZV8</accession>
<keyword evidence="2" id="KW-1185">Reference proteome</keyword>